<evidence type="ECO:0000256" key="1">
    <source>
        <dbReference type="ARBA" id="ARBA00022490"/>
    </source>
</evidence>
<feature type="domain" description="HTH LytTR-type" evidence="4">
    <location>
        <begin position="151"/>
        <end position="254"/>
    </location>
</feature>
<keyword evidence="1" id="KW-0963">Cytoplasm</keyword>
<dbReference type="GO" id="GO:0003677">
    <property type="term" value="F:DNA binding"/>
    <property type="evidence" value="ECO:0007669"/>
    <property type="project" value="InterPro"/>
</dbReference>
<evidence type="ECO:0000256" key="3">
    <source>
        <dbReference type="ARBA" id="ARBA00023159"/>
    </source>
</evidence>
<organism evidence="5 6">
    <name type="scientific">Enterococcus mundtii</name>
    <dbReference type="NCBI Taxonomy" id="53346"/>
    <lineage>
        <taxon>Bacteria</taxon>
        <taxon>Bacillati</taxon>
        <taxon>Bacillota</taxon>
        <taxon>Bacilli</taxon>
        <taxon>Lactobacillales</taxon>
        <taxon>Enterococcaceae</taxon>
        <taxon>Enterococcus</taxon>
    </lineage>
</organism>
<dbReference type="AlphaFoldDB" id="A0A1V2UES3"/>
<reference evidence="5 6" key="1">
    <citation type="submission" date="2016-12" db="EMBL/GenBank/DDBJ databases">
        <authorList>
            <person name="Song W.-J."/>
            <person name="Kurnit D.M."/>
        </authorList>
    </citation>
    <scope>NUCLEOTIDE SEQUENCE [LARGE SCALE GENOMIC DNA]</scope>
    <source>
        <strain evidence="5 6">CGB1038-1_S1</strain>
    </source>
</reference>
<evidence type="ECO:0000313" key="6">
    <source>
        <dbReference type="Proteomes" id="UP000189299"/>
    </source>
</evidence>
<dbReference type="GO" id="GO:0000156">
    <property type="term" value="F:phosphorelay response regulator activity"/>
    <property type="evidence" value="ECO:0007669"/>
    <property type="project" value="InterPro"/>
</dbReference>
<dbReference type="RefSeq" id="WP_077151814.1">
    <property type="nucleotide sequence ID" value="NZ_CABMMO010000012.1"/>
</dbReference>
<keyword evidence="3" id="KW-0010">Activator</keyword>
<dbReference type="Gene3D" id="3.40.50.2300">
    <property type="match status" value="1"/>
</dbReference>
<keyword evidence="2" id="KW-0902">Two-component regulatory system</keyword>
<name>A0A1V2UES3_ENTMU</name>
<dbReference type="PROSITE" id="PS50930">
    <property type="entry name" value="HTH_LYTTR"/>
    <property type="match status" value="1"/>
</dbReference>
<dbReference type="Gene3D" id="2.40.50.1020">
    <property type="entry name" value="LytTr DNA-binding domain"/>
    <property type="match status" value="1"/>
</dbReference>
<gene>
    <name evidence="5" type="ORF">BTN92_11710</name>
</gene>
<dbReference type="Pfam" id="PF04397">
    <property type="entry name" value="LytTR"/>
    <property type="match status" value="1"/>
</dbReference>
<dbReference type="PANTHER" id="PTHR37299">
    <property type="entry name" value="TRANSCRIPTIONAL REGULATOR-RELATED"/>
    <property type="match status" value="1"/>
</dbReference>
<dbReference type="SMART" id="SM00850">
    <property type="entry name" value="LytTR"/>
    <property type="match status" value="1"/>
</dbReference>
<evidence type="ECO:0000256" key="2">
    <source>
        <dbReference type="ARBA" id="ARBA00023012"/>
    </source>
</evidence>
<accession>A0A1V2UES3</accession>
<dbReference type="InterPro" id="IPR046947">
    <property type="entry name" value="LytR-like"/>
</dbReference>
<dbReference type="EMBL" id="MSTR01000012">
    <property type="protein sequence ID" value="ONN41821.1"/>
    <property type="molecule type" value="Genomic_DNA"/>
</dbReference>
<dbReference type="InterPro" id="IPR007492">
    <property type="entry name" value="LytTR_DNA-bd_dom"/>
</dbReference>
<dbReference type="Proteomes" id="UP000189299">
    <property type="component" value="Unassembled WGS sequence"/>
</dbReference>
<evidence type="ECO:0000259" key="4">
    <source>
        <dbReference type="PROSITE" id="PS50930"/>
    </source>
</evidence>
<dbReference type="PANTHER" id="PTHR37299:SF3">
    <property type="entry name" value="STAGE 0 SPORULATION PROTEIN A HOMOLOG"/>
    <property type="match status" value="1"/>
</dbReference>
<evidence type="ECO:0000313" key="5">
    <source>
        <dbReference type="EMBL" id="ONN41821.1"/>
    </source>
</evidence>
<proteinExistence type="predicted"/>
<protein>
    <recommendedName>
        <fullName evidence="4">HTH LytTR-type domain-containing protein</fullName>
    </recommendedName>
</protein>
<sequence>MVDIYLVETNPLYAIYYKEMLQQILDSKRLPYSIHLISEPQRFFHSLGRTRYDENTIFIINMQINDEGVGLEFGEKIRHVTSGYIVFCSYQEQTILQSLHRNIQPYDFVLKRVNHLKEIRWDLEKILSSVISNIFQRWYRKVRQLPNDEKLIVSWGSNWLIVPTKDILYLETSTVKNKTRVITSSGKYEVNHSLSALKQKLMFTSFCLKLKSFIINLENVICIDRKQSCIRFVNGEELYVGIRIINQVKQELEEYMHL</sequence>
<comment type="caution">
    <text evidence="5">The sequence shown here is derived from an EMBL/GenBank/DDBJ whole genome shotgun (WGS) entry which is preliminary data.</text>
</comment>